<proteinExistence type="predicted"/>
<feature type="signal peptide" evidence="1">
    <location>
        <begin position="1"/>
        <end position="27"/>
    </location>
</feature>
<evidence type="ECO:0000313" key="3">
    <source>
        <dbReference type="Proteomes" id="UP000242699"/>
    </source>
</evidence>
<accession>A0A2T2WF70</accession>
<dbReference type="Proteomes" id="UP000242699">
    <property type="component" value="Unassembled WGS sequence"/>
</dbReference>
<protein>
    <submittedName>
        <fullName evidence="2">Uncharacterized protein</fullName>
    </submittedName>
</protein>
<dbReference type="EMBL" id="PXYT01000152">
    <property type="protein sequence ID" value="PSR20895.1"/>
    <property type="molecule type" value="Genomic_DNA"/>
</dbReference>
<feature type="chain" id="PRO_5015759611" evidence="1">
    <location>
        <begin position="28"/>
        <end position="235"/>
    </location>
</feature>
<gene>
    <name evidence="2" type="ORF">C7B43_21635</name>
</gene>
<keyword evidence="1" id="KW-0732">Signal</keyword>
<dbReference type="AlphaFoldDB" id="A0A2T2WF70"/>
<reference evidence="2 3" key="1">
    <citation type="journal article" date="2014" name="BMC Genomics">
        <title>Comparison of environmental and isolate Sulfobacillus genomes reveals diverse carbon, sulfur, nitrogen, and hydrogen metabolisms.</title>
        <authorList>
            <person name="Justice N.B."/>
            <person name="Norman A."/>
            <person name="Brown C.T."/>
            <person name="Singh A."/>
            <person name="Thomas B.C."/>
            <person name="Banfield J.F."/>
        </authorList>
    </citation>
    <scope>NUCLEOTIDE SEQUENCE [LARGE SCALE GENOMIC DNA]</scope>
    <source>
        <strain evidence="2">AMDSBA1</strain>
    </source>
</reference>
<name>A0A2T2WF70_9FIRM</name>
<sequence>MLAKKHWGIIGLFSLVLSFMGSTPALACTYADHHIGMATTTISTQGAQAVVYNYAPYVCSQGGVSAWSMIANSNNYDEFAQVGWLRGTYWGSGCDVYFFYEYGQSNAVYNPAIISVDSAATNYGTSNKFTVYTNGNNVTQFLINNVNKASVSLNWSANHAEWLGETHSPSDQVVGASEQPVYFKSVQHLYNGTWYNDMANLNKWNTTQYGAGYWPQSNYFYIYDVRYTTGETYCA</sequence>
<evidence type="ECO:0000256" key="1">
    <source>
        <dbReference type="SAM" id="SignalP"/>
    </source>
</evidence>
<organism evidence="2 3">
    <name type="scientific">Sulfobacillus benefaciens</name>
    <dbReference type="NCBI Taxonomy" id="453960"/>
    <lineage>
        <taxon>Bacteria</taxon>
        <taxon>Bacillati</taxon>
        <taxon>Bacillota</taxon>
        <taxon>Clostridia</taxon>
        <taxon>Eubacteriales</taxon>
        <taxon>Clostridiales Family XVII. Incertae Sedis</taxon>
        <taxon>Sulfobacillus</taxon>
    </lineage>
</organism>
<evidence type="ECO:0000313" key="2">
    <source>
        <dbReference type="EMBL" id="PSR20895.1"/>
    </source>
</evidence>
<comment type="caution">
    <text evidence="2">The sequence shown here is derived from an EMBL/GenBank/DDBJ whole genome shotgun (WGS) entry which is preliminary data.</text>
</comment>